<dbReference type="EMBL" id="JABVXQ010000014">
    <property type="protein sequence ID" value="KAF6078592.1"/>
    <property type="molecule type" value="Genomic_DNA"/>
</dbReference>
<evidence type="ECO:0000313" key="2">
    <source>
        <dbReference type="EMBL" id="KAF6078592.1"/>
    </source>
</evidence>
<keyword evidence="2" id="KW-0808">Transferase</keyword>
<gene>
    <name evidence="2" type="ORF">HJG60_012649</name>
</gene>
<evidence type="ECO:0000313" key="3">
    <source>
        <dbReference type="Proteomes" id="UP000664940"/>
    </source>
</evidence>
<dbReference type="AlphaFoldDB" id="A0A834DHM9"/>
<protein>
    <submittedName>
        <fullName evidence="2">Mitogen-activated protein kinase kinase kinase kinase 1</fullName>
    </submittedName>
</protein>
<evidence type="ECO:0000259" key="1">
    <source>
        <dbReference type="Pfam" id="PF00780"/>
    </source>
</evidence>
<organism evidence="2 3">
    <name type="scientific">Phyllostomus discolor</name>
    <name type="common">pale spear-nosed bat</name>
    <dbReference type="NCBI Taxonomy" id="89673"/>
    <lineage>
        <taxon>Eukaryota</taxon>
        <taxon>Metazoa</taxon>
        <taxon>Chordata</taxon>
        <taxon>Craniata</taxon>
        <taxon>Vertebrata</taxon>
        <taxon>Euteleostomi</taxon>
        <taxon>Mammalia</taxon>
        <taxon>Eutheria</taxon>
        <taxon>Laurasiatheria</taxon>
        <taxon>Chiroptera</taxon>
        <taxon>Yangochiroptera</taxon>
        <taxon>Phyllostomidae</taxon>
        <taxon>Phyllostominae</taxon>
        <taxon>Phyllostomus</taxon>
    </lineage>
</organism>
<dbReference type="Proteomes" id="UP000664940">
    <property type="component" value="Unassembled WGS sequence"/>
</dbReference>
<keyword evidence="2" id="KW-0418">Kinase</keyword>
<sequence>MVLMDGSLKLVTPEGAPVRGLRTSEIPMTEAVEAVAMVGGQLQAFWKHGVQVWALGSDKLLQELRDPTLTFRLLGSPRPVVVETRPADDPTAPSNLYIQE</sequence>
<feature type="domain" description="CNH" evidence="1">
    <location>
        <begin position="3"/>
        <end position="72"/>
    </location>
</feature>
<reference evidence="2 3" key="1">
    <citation type="journal article" date="2020" name="Nature">
        <title>Six reference-quality genomes reveal evolution of bat adaptations.</title>
        <authorList>
            <person name="Jebb D."/>
            <person name="Huang Z."/>
            <person name="Pippel M."/>
            <person name="Hughes G.M."/>
            <person name="Lavrichenko K."/>
            <person name="Devanna P."/>
            <person name="Winkler S."/>
            <person name="Jermiin L.S."/>
            <person name="Skirmuntt E.C."/>
            <person name="Katzourakis A."/>
            <person name="Burkitt-Gray L."/>
            <person name="Ray D.A."/>
            <person name="Sullivan K.A.M."/>
            <person name="Roscito J.G."/>
            <person name="Kirilenko B.M."/>
            <person name="Davalos L.M."/>
            <person name="Corthals A.P."/>
            <person name="Power M.L."/>
            <person name="Jones G."/>
            <person name="Ransome R.D."/>
            <person name="Dechmann D.K.N."/>
            <person name="Locatelli A.G."/>
            <person name="Puechmaille S.J."/>
            <person name="Fedrigo O."/>
            <person name="Jarvis E.D."/>
            <person name="Hiller M."/>
            <person name="Vernes S.C."/>
            <person name="Myers E.W."/>
            <person name="Teeling E.C."/>
        </authorList>
    </citation>
    <scope>NUCLEOTIDE SEQUENCE [LARGE SCALE GENOMIC DNA]</scope>
    <source>
        <strain evidence="2">Bat1K_MPI-CBG_1</strain>
    </source>
</reference>
<comment type="caution">
    <text evidence="2">The sequence shown here is derived from an EMBL/GenBank/DDBJ whole genome shotgun (WGS) entry which is preliminary data.</text>
</comment>
<dbReference type="InterPro" id="IPR001180">
    <property type="entry name" value="CNH_dom"/>
</dbReference>
<accession>A0A834DHM9</accession>
<proteinExistence type="predicted"/>
<name>A0A834DHM9_9CHIR</name>
<dbReference type="GO" id="GO:0016301">
    <property type="term" value="F:kinase activity"/>
    <property type="evidence" value="ECO:0007669"/>
    <property type="project" value="UniProtKB-KW"/>
</dbReference>
<dbReference type="Pfam" id="PF00780">
    <property type="entry name" value="CNH"/>
    <property type="match status" value="1"/>
</dbReference>